<dbReference type="EMBL" id="JANFNG010000033">
    <property type="protein sequence ID" value="MCQ4084326.1"/>
    <property type="molecule type" value="Genomic_DNA"/>
</dbReference>
<keyword evidence="2" id="KW-1185">Reference proteome</keyword>
<sequence>MERSDDPTESIGREAQALAEAVSRMGGHATADLSDIIVTEIIDEG</sequence>
<comment type="caution">
    <text evidence="1">The sequence shown here is derived from an EMBL/GenBank/DDBJ whole genome shotgun (WGS) entry which is preliminary data.</text>
</comment>
<accession>A0ABT1Q329</accession>
<reference evidence="1" key="1">
    <citation type="submission" date="2022-06" db="EMBL/GenBank/DDBJ databases">
        <title>Draft genome sequence of Streptomyces sp. RB6PN25 isolated from peat swamp forest in Thailand.</title>
        <authorList>
            <person name="Duangmal K."/>
            <person name="Klaysubun C."/>
        </authorList>
    </citation>
    <scope>NUCLEOTIDE SEQUENCE</scope>
    <source>
        <strain evidence="1">RB6PN25</strain>
    </source>
</reference>
<proteinExistence type="predicted"/>
<evidence type="ECO:0000313" key="1">
    <source>
        <dbReference type="EMBL" id="MCQ4084326.1"/>
    </source>
</evidence>
<protein>
    <submittedName>
        <fullName evidence="1">Uncharacterized protein</fullName>
    </submittedName>
</protein>
<gene>
    <name evidence="1" type="ORF">NGB36_28035</name>
</gene>
<evidence type="ECO:0000313" key="2">
    <source>
        <dbReference type="Proteomes" id="UP001057702"/>
    </source>
</evidence>
<organism evidence="1 2">
    <name type="scientific">Streptomyces humicola</name>
    <dbReference type="NCBI Taxonomy" id="2953240"/>
    <lineage>
        <taxon>Bacteria</taxon>
        <taxon>Bacillati</taxon>
        <taxon>Actinomycetota</taxon>
        <taxon>Actinomycetes</taxon>
        <taxon>Kitasatosporales</taxon>
        <taxon>Streptomycetaceae</taxon>
        <taxon>Streptomyces</taxon>
    </lineage>
</organism>
<name>A0ABT1Q329_9ACTN</name>
<dbReference type="Proteomes" id="UP001057702">
    <property type="component" value="Unassembled WGS sequence"/>
</dbReference>
<dbReference type="RefSeq" id="WP_255923387.1">
    <property type="nucleotide sequence ID" value="NZ_JANFNG010000033.1"/>
</dbReference>